<dbReference type="KEGG" id="bsed:DN745_02355"/>
<dbReference type="InterPro" id="IPR029052">
    <property type="entry name" value="Metallo-depent_PP-like"/>
</dbReference>
<reference evidence="1 2" key="1">
    <citation type="submission" date="2018-06" db="EMBL/GenBank/DDBJ databases">
        <title>Lujinxingia sediminis gen. nov. sp. nov., a new facultative anaerobic member of the class Deltaproteobacteria, and proposal of Lujinxingaceae fam. nov.</title>
        <authorList>
            <person name="Guo L.-Y."/>
            <person name="Li C.-M."/>
            <person name="Wang S."/>
            <person name="Du Z.-J."/>
        </authorList>
    </citation>
    <scope>NUCLEOTIDE SEQUENCE [LARGE SCALE GENOMIC DNA]</scope>
    <source>
        <strain evidence="1 2">FA350</strain>
    </source>
</reference>
<evidence type="ECO:0000313" key="1">
    <source>
        <dbReference type="EMBL" id="AWV88242.1"/>
    </source>
</evidence>
<protein>
    <submittedName>
        <fullName evidence="1">Uncharacterized protein</fullName>
    </submittedName>
</protein>
<accession>A0A2Z4FGX3</accession>
<dbReference type="InterPro" id="IPR004843">
    <property type="entry name" value="Calcineurin-like_PHP"/>
</dbReference>
<dbReference type="SUPFAM" id="SSF56300">
    <property type="entry name" value="Metallo-dependent phosphatases"/>
    <property type="match status" value="1"/>
</dbReference>
<gene>
    <name evidence="1" type="ORF">DN745_02355</name>
</gene>
<dbReference type="Gene3D" id="3.60.21.10">
    <property type="match status" value="1"/>
</dbReference>
<name>A0A2Z4FGX3_9DELT</name>
<dbReference type="CDD" id="cd07385">
    <property type="entry name" value="MPP_YkuE_C"/>
    <property type="match status" value="1"/>
</dbReference>
<organism evidence="1 2">
    <name type="scientific">Bradymonas sediminis</name>
    <dbReference type="NCBI Taxonomy" id="1548548"/>
    <lineage>
        <taxon>Bacteria</taxon>
        <taxon>Deltaproteobacteria</taxon>
        <taxon>Bradymonadales</taxon>
        <taxon>Bradymonadaceae</taxon>
        <taxon>Bradymonas</taxon>
    </lineage>
</organism>
<dbReference type="OrthoDB" id="9780884at2"/>
<dbReference type="PANTHER" id="PTHR31302:SF0">
    <property type="entry name" value="TRANSMEMBRANE PROTEIN WITH METALLOPHOSPHOESTERASE DOMAIN"/>
    <property type="match status" value="1"/>
</dbReference>
<dbReference type="AlphaFoldDB" id="A0A2Z4FGX3"/>
<sequence>MARSSSSGPHKLGRSVPMINPLKEVEVNRFVLRHPKVPEGLRGLTIAQITDVHLGRWVKARHMARVVDYVNASGADLVALTGDYIGYRAADIDPCIETLSQLSAPTYAVLGNHDHWADTERCLNAFERYKIPLLNNRSVVFDWKGTPMTIVGVDDHVTRHSDVDAAFEDYEDDKFCLTLNHVPAIAAPCAEMGGDLILSGHTHGFQFNIVGVTHRIAERMGTKYYAGPYRLGDSYLYISRGLGSASWPWRVRAEPELTFFELMPSPKVHLELVSSEPFRMEL</sequence>
<dbReference type="Proteomes" id="UP000249799">
    <property type="component" value="Chromosome"/>
</dbReference>
<evidence type="ECO:0000313" key="2">
    <source>
        <dbReference type="Proteomes" id="UP000249799"/>
    </source>
</evidence>
<dbReference type="GO" id="GO:0016787">
    <property type="term" value="F:hydrolase activity"/>
    <property type="evidence" value="ECO:0007669"/>
    <property type="project" value="InterPro"/>
</dbReference>
<dbReference type="EMBL" id="CP030032">
    <property type="protein sequence ID" value="AWV88242.1"/>
    <property type="molecule type" value="Genomic_DNA"/>
</dbReference>
<dbReference type="Pfam" id="PF00149">
    <property type="entry name" value="Metallophos"/>
    <property type="match status" value="1"/>
</dbReference>
<keyword evidence="2" id="KW-1185">Reference proteome</keyword>
<dbReference type="PANTHER" id="PTHR31302">
    <property type="entry name" value="TRANSMEMBRANE PROTEIN WITH METALLOPHOSPHOESTERASE DOMAIN-RELATED"/>
    <property type="match status" value="1"/>
</dbReference>
<dbReference type="InterPro" id="IPR051158">
    <property type="entry name" value="Metallophosphoesterase_sf"/>
</dbReference>
<proteinExistence type="predicted"/>